<keyword evidence="1 3" id="KW-0378">Hydrolase</keyword>
<dbReference type="GO" id="GO:0016787">
    <property type="term" value="F:hydrolase activity"/>
    <property type="evidence" value="ECO:0007669"/>
    <property type="project" value="UniProtKB-KW"/>
</dbReference>
<dbReference type="Proteomes" id="UP000664218">
    <property type="component" value="Unassembled WGS sequence"/>
</dbReference>
<dbReference type="PANTHER" id="PTHR48081">
    <property type="entry name" value="AB HYDROLASE SUPERFAMILY PROTEIN C4A8.06C"/>
    <property type="match status" value="1"/>
</dbReference>
<evidence type="ECO:0000313" key="4">
    <source>
        <dbReference type="Proteomes" id="UP000664218"/>
    </source>
</evidence>
<dbReference type="RefSeq" id="WP_207600024.1">
    <property type="nucleotide sequence ID" value="NZ_JAFNJU010000008.1"/>
</dbReference>
<evidence type="ECO:0000256" key="1">
    <source>
        <dbReference type="ARBA" id="ARBA00022801"/>
    </source>
</evidence>
<comment type="caution">
    <text evidence="3">The sequence shown here is derived from an EMBL/GenBank/DDBJ whole genome shotgun (WGS) entry which is preliminary data.</text>
</comment>
<evidence type="ECO:0000259" key="2">
    <source>
        <dbReference type="Pfam" id="PF07859"/>
    </source>
</evidence>
<name>A0A939KGG4_9CLOT</name>
<dbReference type="InterPro" id="IPR013094">
    <property type="entry name" value="AB_hydrolase_3"/>
</dbReference>
<dbReference type="EMBL" id="JAFNJU010000008">
    <property type="protein sequence ID" value="MBO1265497.1"/>
    <property type="molecule type" value="Genomic_DNA"/>
</dbReference>
<sequence>MKVTREMIDPQLRRRGHLLDLFMRSRSEAGFLRFMKRSGRFLSFLKGRGKKGLRMREEWIPRQDGSRLRLCIYEPLEKQDSPVPGVLWLHGGGYAMGIPEQSAGTYRKLMNTRPCVIIAPDYRLSIEAPYPAALNDAYLALCYMKNQAKELGIRKDQLMVGGESAGGGLAAALTLYARDKGDVRIAFQMILYPMIDPSGTTESARDNNAPIWNQKTNSFSWKLYLGSLHGKEFLFTQRLRWRKSIRFFHLHCPL</sequence>
<dbReference type="InterPro" id="IPR029058">
    <property type="entry name" value="AB_hydrolase_fold"/>
</dbReference>
<dbReference type="SUPFAM" id="SSF53474">
    <property type="entry name" value="alpha/beta-Hydrolases"/>
    <property type="match status" value="1"/>
</dbReference>
<dbReference type="InterPro" id="IPR050300">
    <property type="entry name" value="GDXG_lipolytic_enzyme"/>
</dbReference>
<proteinExistence type="predicted"/>
<keyword evidence="4" id="KW-1185">Reference proteome</keyword>
<protein>
    <submittedName>
        <fullName evidence="3">Alpha/beta hydrolase fold domain-containing protein</fullName>
    </submittedName>
</protein>
<evidence type="ECO:0000313" key="3">
    <source>
        <dbReference type="EMBL" id="MBO1265497.1"/>
    </source>
</evidence>
<dbReference type="Pfam" id="PF07859">
    <property type="entry name" value="Abhydrolase_3"/>
    <property type="match status" value="1"/>
</dbReference>
<dbReference type="Gene3D" id="3.40.50.1820">
    <property type="entry name" value="alpha/beta hydrolase"/>
    <property type="match status" value="1"/>
</dbReference>
<reference evidence="3" key="1">
    <citation type="submission" date="2021-03" db="EMBL/GenBank/DDBJ databases">
        <title>Proteiniclasticum marinus sp. nov., isolated from tidal flat sediment.</title>
        <authorList>
            <person name="Namirimu T."/>
            <person name="Yang J.-A."/>
            <person name="Yang S.-H."/>
            <person name="Kim Y.-J."/>
            <person name="Kwon K.K."/>
        </authorList>
    </citation>
    <scope>NUCLEOTIDE SEQUENCE</scope>
    <source>
        <strain evidence="3">SCR006</strain>
    </source>
</reference>
<dbReference type="AlphaFoldDB" id="A0A939KGG4"/>
<organism evidence="3 4">
    <name type="scientific">Proteiniclasticum aestuarii</name>
    <dbReference type="NCBI Taxonomy" id="2817862"/>
    <lineage>
        <taxon>Bacteria</taxon>
        <taxon>Bacillati</taxon>
        <taxon>Bacillota</taxon>
        <taxon>Clostridia</taxon>
        <taxon>Eubacteriales</taxon>
        <taxon>Clostridiaceae</taxon>
        <taxon>Proteiniclasticum</taxon>
    </lineage>
</organism>
<accession>A0A939KGG4</accession>
<dbReference type="PANTHER" id="PTHR48081:SF8">
    <property type="entry name" value="ALPHA_BETA HYDROLASE FOLD-3 DOMAIN-CONTAINING PROTEIN-RELATED"/>
    <property type="match status" value="1"/>
</dbReference>
<gene>
    <name evidence="3" type="ORF">J3A84_10680</name>
</gene>
<feature type="domain" description="Alpha/beta hydrolase fold-3" evidence="2">
    <location>
        <begin position="86"/>
        <end position="226"/>
    </location>
</feature>